<dbReference type="AlphaFoldDB" id="A0A645ANR4"/>
<comment type="caution">
    <text evidence="2">The sequence shown here is derived from an EMBL/GenBank/DDBJ whole genome shotgun (WGS) entry which is preliminary data.</text>
</comment>
<feature type="region of interest" description="Disordered" evidence="1">
    <location>
        <begin position="210"/>
        <end position="254"/>
    </location>
</feature>
<name>A0A645ANR4_9ZZZZ</name>
<reference evidence="2" key="1">
    <citation type="submission" date="2019-08" db="EMBL/GenBank/DDBJ databases">
        <authorList>
            <person name="Kucharzyk K."/>
            <person name="Murdoch R.W."/>
            <person name="Higgins S."/>
            <person name="Loffler F."/>
        </authorList>
    </citation>
    <scope>NUCLEOTIDE SEQUENCE</scope>
</reference>
<accession>A0A645ANR4</accession>
<proteinExistence type="predicted"/>
<evidence type="ECO:0000256" key="1">
    <source>
        <dbReference type="SAM" id="MobiDB-lite"/>
    </source>
</evidence>
<feature type="compositionally biased region" description="Basic and acidic residues" evidence="1">
    <location>
        <begin position="234"/>
        <end position="245"/>
    </location>
</feature>
<evidence type="ECO:0000313" key="2">
    <source>
        <dbReference type="EMBL" id="MPM54740.1"/>
    </source>
</evidence>
<protein>
    <submittedName>
        <fullName evidence="2">Uncharacterized protein</fullName>
    </submittedName>
</protein>
<organism evidence="2">
    <name type="scientific">bioreactor metagenome</name>
    <dbReference type="NCBI Taxonomy" id="1076179"/>
    <lineage>
        <taxon>unclassified sequences</taxon>
        <taxon>metagenomes</taxon>
        <taxon>ecological metagenomes</taxon>
    </lineage>
</organism>
<gene>
    <name evidence="2" type="ORF">SDC9_101520</name>
</gene>
<dbReference type="EMBL" id="VSSQ01014939">
    <property type="protein sequence ID" value="MPM54740.1"/>
    <property type="molecule type" value="Genomic_DNA"/>
</dbReference>
<sequence length="254" mass="27997">MDKSTVFRRVEPRGGTRLRPQTVLHEVGEVAGLVLVHTGGRHGHSSAVNLLHGFSRKAAPLPVFHPLQFRRPLPVFRQGFKSRKHFGMFSGLLQCGAWSGQSEAAVQGPLVQYLYGRKELFHPLHQKGGVFLFPVRPGPGPGKEKTVCGLRAGGIDDRHFPVEFFFQARGGLQTEGGKQRAVVVGKEPRRRSRLRNGGVVGAQEEERLYPPVGDARGLPRRHPVQGNGNSSHRILGEHKLQEGRKLRQLHGGVA</sequence>